<keyword evidence="3" id="KW-1185">Reference proteome</keyword>
<name>A0A4V2Z7H1_9ACTN</name>
<evidence type="ECO:0000256" key="1">
    <source>
        <dbReference type="SAM" id="MobiDB-lite"/>
    </source>
</evidence>
<feature type="compositionally biased region" description="Low complexity" evidence="1">
    <location>
        <begin position="1"/>
        <end position="20"/>
    </location>
</feature>
<feature type="compositionally biased region" description="Low complexity" evidence="1">
    <location>
        <begin position="36"/>
        <end position="59"/>
    </location>
</feature>
<dbReference type="AlphaFoldDB" id="A0A4V2Z7H1"/>
<comment type="caution">
    <text evidence="2">The sequence shown here is derived from an EMBL/GenBank/DDBJ whole genome shotgun (WGS) entry which is preliminary data.</text>
</comment>
<accession>A0A4V2Z7H1</accession>
<proteinExistence type="predicted"/>
<evidence type="ECO:0000313" key="2">
    <source>
        <dbReference type="EMBL" id="TDE36476.1"/>
    </source>
</evidence>
<feature type="region of interest" description="Disordered" evidence="1">
    <location>
        <begin position="1"/>
        <end position="72"/>
    </location>
</feature>
<organism evidence="2 3">
    <name type="scientific">Nonomuraea mesophila</name>
    <dbReference type="NCBI Taxonomy" id="2530382"/>
    <lineage>
        <taxon>Bacteria</taxon>
        <taxon>Bacillati</taxon>
        <taxon>Actinomycetota</taxon>
        <taxon>Actinomycetes</taxon>
        <taxon>Streptosporangiales</taxon>
        <taxon>Streptosporangiaceae</taxon>
        <taxon>Nonomuraea</taxon>
    </lineage>
</organism>
<dbReference type="EMBL" id="SMLD01000132">
    <property type="protein sequence ID" value="TDE36476.1"/>
    <property type="molecule type" value="Genomic_DNA"/>
</dbReference>
<dbReference type="Proteomes" id="UP000295136">
    <property type="component" value="Unassembled WGS sequence"/>
</dbReference>
<dbReference type="InterPro" id="IPR025644">
    <property type="entry name" value="DUF4344"/>
</dbReference>
<evidence type="ECO:0008006" key="4">
    <source>
        <dbReference type="Google" id="ProtNLM"/>
    </source>
</evidence>
<reference evidence="2 3" key="1">
    <citation type="submission" date="2019-03" db="EMBL/GenBank/DDBJ databases">
        <title>Draft genome sequences of novel Actinobacteria.</title>
        <authorList>
            <person name="Sahin N."/>
            <person name="Ay H."/>
            <person name="Saygin H."/>
        </authorList>
    </citation>
    <scope>NUCLEOTIDE SEQUENCE [LARGE SCALE GENOMIC DNA]</scope>
    <source>
        <strain evidence="2 3">6K102</strain>
    </source>
</reference>
<gene>
    <name evidence="2" type="ORF">E1295_35240</name>
</gene>
<protein>
    <recommendedName>
        <fullName evidence="4">Metallopeptidase</fullName>
    </recommendedName>
</protein>
<dbReference type="Pfam" id="PF14247">
    <property type="entry name" value="DUF4344"/>
    <property type="match status" value="1"/>
</dbReference>
<sequence length="360" mass="36966">MTTAGRASAASGSASTTARAVPAPGSGSTRPGPAVTASSTARLAPTAAAATRPSTAVTAGSSRPRAARTTCGSTAGVASLTIAGPVPSAGGRACGFPDSFTFRGLSITRMSHGLPHCVDRPRRSRRMPHPVIALVLSMTSTFGTAPSAEVSVRYESPGSPRAEQARKLLKDSDALKTRIKVPQPVKVVAKDCGSPKALWNHAERRITICYQLVDQVRTTMKGIAETEEVGSGAAAARMDGALSMIFHHQLGHALTTLNGMRDSEGQADQFAALTLAADAPKRVVSAAEARHLLAGHTGVDHLSGLTQSATFACLLYGSDPVRHAEIAKGGWVPAARAPSCADEYTRVKAALGSMAVKAGG</sequence>
<evidence type="ECO:0000313" key="3">
    <source>
        <dbReference type="Proteomes" id="UP000295136"/>
    </source>
</evidence>